<dbReference type="Pfam" id="PF00109">
    <property type="entry name" value="ketoacyl-synt"/>
    <property type="match status" value="1"/>
</dbReference>
<dbReference type="GO" id="GO:0004315">
    <property type="term" value="F:3-oxoacyl-[acyl-carrier-protein] synthase activity"/>
    <property type="evidence" value="ECO:0007669"/>
    <property type="project" value="TreeGrafter"/>
</dbReference>
<dbReference type="GO" id="GO:0005829">
    <property type="term" value="C:cytosol"/>
    <property type="evidence" value="ECO:0007669"/>
    <property type="project" value="TreeGrafter"/>
</dbReference>
<name>A0AAW8FRM5_9ACTN</name>
<evidence type="ECO:0000313" key="5">
    <source>
        <dbReference type="EMBL" id="MDQ0912432.1"/>
    </source>
</evidence>
<dbReference type="Pfam" id="PF02801">
    <property type="entry name" value="Ketoacyl-synt_C"/>
    <property type="match status" value="1"/>
</dbReference>
<evidence type="ECO:0000256" key="3">
    <source>
        <dbReference type="RuleBase" id="RU003694"/>
    </source>
</evidence>
<dbReference type="InterPro" id="IPR016039">
    <property type="entry name" value="Thiolase-like"/>
</dbReference>
<keyword evidence="2 3" id="KW-0808">Transferase</keyword>
<gene>
    <name evidence="5" type="ORF">QFZ22_008417</name>
</gene>
<dbReference type="NCBIfam" id="NF005490">
    <property type="entry name" value="PRK07103.1"/>
    <property type="match status" value="1"/>
</dbReference>
<dbReference type="InterPro" id="IPR014031">
    <property type="entry name" value="Ketoacyl_synth_C"/>
</dbReference>
<dbReference type="InterPro" id="IPR000794">
    <property type="entry name" value="Beta-ketoacyl_synthase"/>
</dbReference>
<dbReference type="PROSITE" id="PS52004">
    <property type="entry name" value="KS3_2"/>
    <property type="match status" value="1"/>
</dbReference>
<dbReference type="InterPro" id="IPR014030">
    <property type="entry name" value="Ketoacyl_synth_N"/>
</dbReference>
<dbReference type="PANTHER" id="PTHR11712">
    <property type="entry name" value="POLYKETIDE SYNTHASE-RELATED"/>
    <property type="match status" value="1"/>
</dbReference>
<dbReference type="Proteomes" id="UP001234216">
    <property type="component" value="Unassembled WGS sequence"/>
</dbReference>
<reference evidence="5" key="1">
    <citation type="submission" date="2023-07" db="EMBL/GenBank/DDBJ databases">
        <title>Comparative genomics of wheat-associated soil bacteria to identify genetic determinants of phenazine resistance.</title>
        <authorList>
            <person name="Mouncey N."/>
        </authorList>
    </citation>
    <scope>NUCLEOTIDE SEQUENCE</scope>
    <source>
        <strain evidence="5">V4I22</strain>
    </source>
</reference>
<dbReference type="GO" id="GO:0006633">
    <property type="term" value="P:fatty acid biosynthetic process"/>
    <property type="evidence" value="ECO:0007669"/>
    <property type="project" value="TreeGrafter"/>
</dbReference>
<evidence type="ECO:0000256" key="2">
    <source>
        <dbReference type="ARBA" id="ARBA00022679"/>
    </source>
</evidence>
<protein>
    <submittedName>
        <fullName evidence="5">Malonyl-ACP decarboxylase</fullName>
    </submittedName>
</protein>
<dbReference type="AlphaFoldDB" id="A0AAW8FRM5"/>
<dbReference type="EMBL" id="JAUSZV010000005">
    <property type="protein sequence ID" value="MDQ0912432.1"/>
    <property type="molecule type" value="Genomic_DNA"/>
</dbReference>
<dbReference type="PANTHER" id="PTHR11712:SF336">
    <property type="entry name" value="3-OXOACYL-[ACYL-CARRIER-PROTEIN] SYNTHASE, MITOCHONDRIAL"/>
    <property type="match status" value="1"/>
</dbReference>
<evidence type="ECO:0000256" key="1">
    <source>
        <dbReference type="ARBA" id="ARBA00008467"/>
    </source>
</evidence>
<sequence length="421" mass="43092">MTRPVLVTGLGARCSTARDVPSFTAALRAGTCGIRTVDGDALDPGSHILAPLDDFDLDTELAALPGVPAVLRRSASRAARRSPQPVRSALLTALEAWLDAGLHTAPVPGDRIALVVGGTNLSSRYVFEQHSVYDRRSAHLAARYALHVQDTDHVATLSQVLGVTGEGCVVGASSASGGAAVVQAARLIECGAADVALAVGALGRLGPLEWQGLATLGALAVPAADGADGWVCRPFDVDRRGFVPGEGAACLVLESAGSARARGVGGLARLTGYAQRLDANSLSDPSVAGEARTMNAALSRAGLEAGALDYVNAHATGTPAGDDAELAALRQVLGESAGRPWLNSTKALVGHCLSAAGVLEAVATVVQLRAGFVHPNPALRRPVDGALRYAGRTAETARLEHAMTTSFGFGGFNTALVLRRC</sequence>
<comment type="similarity">
    <text evidence="1 3">Belongs to the thiolase-like superfamily. Beta-ketoacyl-ACP synthases family.</text>
</comment>
<dbReference type="SMART" id="SM00825">
    <property type="entry name" value="PKS_KS"/>
    <property type="match status" value="1"/>
</dbReference>
<feature type="domain" description="Ketosynthase family 3 (KS3)" evidence="4">
    <location>
        <begin position="2"/>
        <end position="420"/>
    </location>
</feature>
<accession>A0AAW8FRM5</accession>
<dbReference type="CDD" id="cd00834">
    <property type="entry name" value="KAS_I_II"/>
    <property type="match status" value="1"/>
</dbReference>
<organism evidence="5 6">
    <name type="scientific">Streptomyces canus</name>
    <dbReference type="NCBI Taxonomy" id="58343"/>
    <lineage>
        <taxon>Bacteria</taxon>
        <taxon>Bacillati</taxon>
        <taxon>Actinomycetota</taxon>
        <taxon>Actinomycetes</taxon>
        <taxon>Kitasatosporales</taxon>
        <taxon>Streptomycetaceae</taxon>
        <taxon>Streptomyces</taxon>
        <taxon>Streptomyces aurantiacus group</taxon>
    </lineage>
</organism>
<comment type="caution">
    <text evidence="5">The sequence shown here is derived from an EMBL/GenBank/DDBJ whole genome shotgun (WGS) entry which is preliminary data.</text>
</comment>
<dbReference type="SUPFAM" id="SSF53901">
    <property type="entry name" value="Thiolase-like"/>
    <property type="match status" value="2"/>
</dbReference>
<dbReference type="RefSeq" id="WP_306984800.1">
    <property type="nucleotide sequence ID" value="NZ_JAUSZV010000005.1"/>
</dbReference>
<evidence type="ECO:0000259" key="4">
    <source>
        <dbReference type="PROSITE" id="PS52004"/>
    </source>
</evidence>
<dbReference type="Gene3D" id="3.40.47.10">
    <property type="match status" value="1"/>
</dbReference>
<proteinExistence type="inferred from homology"/>
<dbReference type="InterPro" id="IPR020841">
    <property type="entry name" value="PKS_Beta-ketoAc_synthase_dom"/>
</dbReference>
<evidence type="ECO:0000313" key="6">
    <source>
        <dbReference type="Proteomes" id="UP001234216"/>
    </source>
</evidence>